<sequence>MVAIGFHASHEQVHPTALLDAVQLAEQAGFTFGMSSDHFSPWSVRQGHSGFAWSWLGAALATTSLPFGVVNAPGQRYHPAVVAQAMATLSAMFPQRLWVALGTGENSNEHITGQEWPRKELRTRRLGECVDVIRRLLAGETVSHDGLVSVDRAVLWTRPDVPPALVGAAVSEATAAWTGTWADGFVTVNQEPEVLRRLVAAYRDAGGVGTLRLQVHVSWAPTEDEALRLAHEQWRTNVFPPPVCWDLETPEHFDAVAEHVTPDAVRGTVLVSSDPQQHAAWLHELAGLGFDEIAVHHVGQEQRGFVDTYGERVLPQLDVTPPAPVAPQRTVVAP</sequence>
<comment type="caution">
    <text evidence="3">The sequence shown here is derived from an EMBL/GenBank/DDBJ whole genome shotgun (WGS) entry which is preliminary data.</text>
</comment>
<reference evidence="4" key="1">
    <citation type="journal article" date="2019" name="Int. J. Syst. Evol. Microbiol.">
        <title>The Global Catalogue of Microorganisms (GCM) 10K type strain sequencing project: providing services to taxonomists for standard genome sequencing and annotation.</title>
        <authorList>
            <consortium name="The Broad Institute Genomics Platform"/>
            <consortium name="The Broad Institute Genome Sequencing Center for Infectious Disease"/>
            <person name="Wu L."/>
            <person name="Ma J."/>
        </authorList>
    </citation>
    <scope>NUCLEOTIDE SEQUENCE [LARGE SCALE GENOMIC DNA]</scope>
    <source>
        <strain evidence="4">CCUG 43114</strain>
    </source>
</reference>
<dbReference type="Proteomes" id="UP001596122">
    <property type="component" value="Unassembled WGS sequence"/>
</dbReference>
<dbReference type="EMBL" id="JBHSLD010000007">
    <property type="protein sequence ID" value="MFC5380978.1"/>
    <property type="molecule type" value="Genomic_DNA"/>
</dbReference>
<protein>
    <submittedName>
        <fullName evidence="3">TIGR03885 family FMN-dependent LLM class oxidoreductase</fullName>
        <ecNumber evidence="3">1.-.-.-</ecNumber>
    </submittedName>
</protein>
<dbReference type="SUPFAM" id="SSF51679">
    <property type="entry name" value="Bacterial luciferase-like"/>
    <property type="match status" value="1"/>
</dbReference>
<dbReference type="InterPro" id="IPR023907">
    <property type="entry name" value="Non-F420_Flavin_OxRdtase"/>
</dbReference>
<evidence type="ECO:0000256" key="1">
    <source>
        <dbReference type="ARBA" id="ARBA00023002"/>
    </source>
</evidence>
<dbReference type="NCBIfam" id="TIGR03885">
    <property type="entry name" value="flavin_revert"/>
    <property type="match status" value="1"/>
</dbReference>
<dbReference type="Pfam" id="PF00296">
    <property type="entry name" value="Bac_luciferase"/>
    <property type="match status" value="1"/>
</dbReference>
<evidence type="ECO:0000259" key="2">
    <source>
        <dbReference type="Pfam" id="PF00296"/>
    </source>
</evidence>
<name>A0ABW0GM34_9MICO</name>
<proteinExistence type="predicted"/>
<accession>A0ABW0GM34</accession>
<dbReference type="EC" id="1.-.-.-" evidence="3"/>
<feature type="domain" description="Luciferase-like" evidence="2">
    <location>
        <begin position="10"/>
        <end position="292"/>
    </location>
</feature>
<dbReference type="InterPro" id="IPR011251">
    <property type="entry name" value="Luciferase-like_dom"/>
</dbReference>
<dbReference type="InterPro" id="IPR036661">
    <property type="entry name" value="Luciferase-like_sf"/>
</dbReference>
<dbReference type="NCBIfam" id="TIGR03557">
    <property type="entry name" value="F420_G6P_family"/>
    <property type="match status" value="1"/>
</dbReference>
<dbReference type="PANTHER" id="PTHR43244">
    <property type="match status" value="1"/>
</dbReference>
<dbReference type="InterPro" id="IPR019945">
    <property type="entry name" value="F420_G6P_DH-rel"/>
</dbReference>
<dbReference type="GO" id="GO:0016491">
    <property type="term" value="F:oxidoreductase activity"/>
    <property type="evidence" value="ECO:0007669"/>
    <property type="project" value="UniProtKB-KW"/>
</dbReference>
<evidence type="ECO:0000313" key="3">
    <source>
        <dbReference type="EMBL" id="MFC5380978.1"/>
    </source>
</evidence>
<gene>
    <name evidence="3" type="ORF">ACFPJ6_09255</name>
</gene>
<organism evidence="3 4">
    <name type="scientific">Aquipuribacter nitratireducens</name>
    <dbReference type="NCBI Taxonomy" id="650104"/>
    <lineage>
        <taxon>Bacteria</taxon>
        <taxon>Bacillati</taxon>
        <taxon>Actinomycetota</taxon>
        <taxon>Actinomycetes</taxon>
        <taxon>Micrococcales</taxon>
        <taxon>Intrasporangiaceae</taxon>
        <taxon>Aquipuribacter</taxon>
    </lineage>
</organism>
<keyword evidence="1 3" id="KW-0560">Oxidoreductase</keyword>
<keyword evidence="4" id="KW-1185">Reference proteome</keyword>
<dbReference type="PANTHER" id="PTHR43244:SF1">
    <property type="entry name" value="5,10-METHYLENETETRAHYDROMETHANOPTERIN REDUCTASE"/>
    <property type="match status" value="1"/>
</dbReference>
<dbReference type="Gene3D" id="3.20.20.30">
    <property type="entry name" value="Luciferase-like domain"/>
    <property type="match status" value="1"/>
</dbReference>
<dbReference type="RefSeq" id="WP_340270850.1">
    <property type="nucleotide sequence ID" value="NZ_JBBEOG010000008.1"/>
</dbReference>
<evidence type="ECO:0000313" key="4">
    <source>
        <dbReference type="Proteomes" id="UP001596122"/>
    </source>
</evidence>
<dbReference type="InterPro" id="IPR050564">
    <property type="entry name" value="F420-G6PD/mer"/>
</dbReference>